<feature type="region of interest" description="Disordered" evidence="1">
    <location>
        <begin position="192"/>
        <end position="215"/>
    </location>
</feature>
<feature type="compositionally biased region" description="Basic and acidic residues" evidence="1">
    <location>
        <begin position="127"/>
        <end position="142"/>
    </location>
</feature>
<dbReference type="Proteomes" id="UP000799439">
    <property type="component" value="Unassembled WGS sequence"/>
</dbReference>
<reference evidence="2" key="1">
    <citation type="journal article" date="2020" name="Stud. Mycol.">
        <title>101 Dothideomycetes genomes: a test case for predicting lifestyles and emergence of pathogens.</title>
        <authorList>
            <person name="Haridas S."/>
            <person name="Albert R."/>
            <person name="Binder M."/>
            <person name="Bloem J."/>
            <person name="Labutti K."/>
            <person name="Salamov A."/>
            <person name="Andreopoulos B."/>
            <person name="Baker S."/>
            <person name="Barry K."/>
            <person name="Bills G."/>
            <person name="Bluhm B."/>
            <person name="Cannon C."/>
            <person name="Castanera R."/>
            <person name="Culley D."/>
            <person name="Daum C."/>
            <person name="Ezra D."/>
            <person name="Gonzalez J."/>
            <person name="Henrissat B."/>
            <person name="Kuo A."/>
            <person name="Liang C."/>
            <person name="Lipzen A."/>
            <person name="Lutzoni F."/>
            <person name="Magnuson J."/>
            <person name="Mondo S."/>
            <person name="Nolan M."/>
            <person name="Ohm R."/>
            <person name="Pangilinan J."/>
            <person name="Park H.-J."/>
            <person name="Ramirez L."/>
            <person name="Alfaro M."/>
            <person name="Sun H."/>
            <person name="Tritt A."/>
            <person name="Yoshinaga Y."/>
            <person name="Zwiers L.-H."/>
            <person name="Turgeon B."/>
            <person name="Goodwin S."/>
            <person name="Spatafora J."/>
            <person name="Crous P."/>
            <person name="Grigoriev I."/>
        </authorList>
    </citation>
    <scope>NUCLEOTIDE SEQUENCE</scope>
    <source>
        <strain evidence="2">CBS 260.36</strain>
    </source>
</reference>
<feature type="compositionally biased region" description="Pro residues" evidence="1">
    <location>
        <begin position="1"/>
        <end position="19"/>
    </location>
</feature>
<feature type="region of interest" description="Disordered" evidence="1">
    <location>
        <begin position="1"/>
        <end position="97"/>
    </location>
</feature>
<gene>
    <name evidence="2" type="ORF">K461DRAFT_265103</name>
</gene>
<feature type="compositionally biased region" description="Acidic residues" evidence="1">
    <location>
        <begin position="148"/>
        <end position="173"/>
    </location>
</feature>
<evidence type="ECO:0000313" key="3">
    <source>
        <dbReference type="Proteomes" id="UP000799439"/>
    </source>
</evidence>
<comment type="caution">
    <text evidence="2">The sequence shown here is derived from an EMBL/GenBank/DDBJ whole genome shotgun (WGS) entry which is preliminary data.</text>
</comment>
<feature type="compositionally biased region" description="Polar residues" evidence="1">
    <location>
        <begin position="68"/>
        <end position="81"/>
    </location>
</feature>
<dbReference type="AlphaFoldDB" id="A0A9P4J6F5"/>
<feature type="compositionally biased region" description="Low complexity" evidence="1">
    <location>
        <begin position="42"/>
        <end position="60"/>
    </location>
</feature>
<feature type="compositionally biased region" description="Low complexity" evidence="1">
    <location>
        <begin position="82"/>
        <end position="97"/>
    </location>
</feature>
<keyword evidence="3" id="KW-1185">Reference proteome</keyword>
<accession>A0A9P4J6F5</accession>
<evidence type="ECO:0000256" key="1">
    <source>
        <dbReference type="SAM" id="MobiDB-lite"/>
    </source>
</evidence>
<dbReference type="EMBL" id="ML996082">
    <property type="protein sequence ID" value="KAF2155556.1"/>
    <property type="molecule type" value="Genomic_DNA"/>
</dbReference>
<feature type="region of interest" description="Disordered" evidence="1">
    <location>
        <begin position="127"/>
        <end position="173"/>
    </location>
</feature>
<sequence length="241" mass="27058">MLAFSPHPPPTHLWTPPPFNNSTPRHPYSPAMSSPLRAPPKTTSTFSQPIFSTSSTTTTPLSPPPTHQKPSQISGTRTPVGTTSARAAFSRTTLSSTRRAAFTRKIRARGDDAAYARRAEDLAALDRAEDARERRRWEEDVLRSAPPEEGEEYEFEQAGEKEEEEEQMDGEEVEELLRREEEEMRLLAEMAREQEVGKGELSRKASSEFGGDEEMEGIWEEVLSREEAGGVHDEDRMDLGN</sequence>
<feature type="compositionally biased region" description="Basic and acidic residues" evidence="1">
    <location>
        <begin position="192"/>
        <end position="206"/>
    </location>
</feature>
<protein>
    <submittedName>
        <fullName evidence="2">Uncharacterized protein</fullName>
    </submittedName>
</protein>
<organism evidence="2 3">
    <name type="scientific">Myriangium duriaei CBS 260.36</name>
    <dbReference type="NCBI Taxonomy" id="1168546"/>
    <lineage>
        <taxon>Eukaryota</taxon>
        <taxon>Fungi</taxon>
        <taxon>Dikarya</taxon>
        <taxon>Ascomycota</taxon>
        <taxon>Pezizomycotina</taxon>
        <taxon>Dothideomycetes</taxon>
        <taxon>Dothideomycetidae</taxon>
        <taxon>Myriangiales</taxon>
        <taxon>Myriangiaceae</taxon>
        <taxon>Myriangium</taxon>
    </lineage>
</organism>
<name>A0A9P4J6F5_9PEZI</name>
<evidence type="ECO:0000313" key="2">
    <source>
        <dbReference type="EMBL" id="KAF2155556.1"/>
    </source>
</evidence>
<proteinExistence type="predicted"/>